<reference evidence="2" key="1">
    <citation type="journal article" date="2020" name="Stud. Mycol.">
        <title>101 Dothideomycetes genomes: a test case for predicting lifestyles and emergence of pathogens.</title>
        <authorList>
            <person name="Haridas S."/>
            <person name="Albert R."/>
            <person name="Binder M."/>
            <person name="Bloem J."/>
            <person name="Labutti K."/>
            <person name="Salamov A."/>
            <person name="Andreopoulos B."/>
            <person name="Baker S."/>
            <person name="Barry K."/>
            <person name="Bills G."/>
            <person name="Bluhm B."/>
            <person name="Cannon C."/>
            <person name="Castanera R."/>
            <person name="Culley D."/>
            <person name="Daum C."/>
            <person name="Ezra D."/>
            <person name="Gonzalez J."/>
            <person name="Henrissat B."/>
            <person name="Kuo A."/>
            <person name="Liang C."/>
            <person name="Lipzen A."/>
            <person name="Lutzoni F."/>
            <person name="Magnuson J."/>
            <person name="Mondo S."/>
            <person name="Nolan M."/>
            <person name="Ohm R."/>
            <person name="Pangilinan J."/>
            <person name="Park H.-J."/>
            <person name="Ramirez L."/>
            <person name="Alfaro M."/>
            <person name="Sun H."/>
            <person name="Tritt A."/>
            <person name="Yoshinaga Y."/>
            <person name="Zwiers L.-H."/>
            <person name="Turgeon B."/>
            <person name="Goodwin S."/>
            <person name="Spatafora J."/>
            <person name="Crous P."/>
            <person name="Grigoriev I."/>
        </authorList>
    </citation>
    <scope>NUCLEOTIDE SEQUENCE</scope>
    <source>
        <strain evidence="2">CBS 101060</strain>
    </source>
</reference>
<dbReference type="EMBL" id="MU006094">
    <property type="protein sequence ID" value="KAF2839538.1"/>
    <property type="molecule type" value="Genomic_DNA"/>
</dbReference>
<comment type="caution">
    <text evidence="2">The sequence shown here is derived from an EMBL/GenBank/DDBJ whole genome shotgun (WGS) entry which is preliminary data.</text>
</comment>
<proteinExistence type="predicted"/>
<evidence type="ECO:0000256" key="1">
    <source>
        <dbReference type="SAM" id="MobiDB-lite"/>
    </source>
</evidence>
<sequence length="132" mass="15685">MYPSRILRAVAQDPPLFDFENNPYPAKKVWPPNFDKLSHKHQFRLERRYRRRAKLKYARPQWNKGVKLAQWGLSGFVLVYGVLFLDWKSERTPFDPIRTWFKGITDNIWTMPAHGSQTQNDNNEQSPIARPT</sequence>
<dbReference type="AlphaFoldDB" id="A0A9P4SDC4"/>
<feature type="compositionally biased region" description="Polar residues" evidence="1">
    <location>
        <begin position="115"/>
        <end position="126"/>
    </location>
</feature>
<evidence type="ECO:0000313" key="2">
    <source>
        <dbReference type="EMBL" id="KAF2839538.1"/>
    </source>
</evidence>
<gene>
    <name evidence="2" type="ORF">M501DRAFT_719036</name>
</gene>
<evidence type="ECO:0000313" key="3">
    <source>
        <dbReference type="Proteomes" id="UP000799429"/>
    </source>
</evidence>
<dbReference type="OrthoDB" id="5278907at2759"/>
<accession>A0A9P4SDC4</accession>
<protein>
    <submittedName>
        <fullName evidence="2">Uncharacterized protein</fullName>
    </submittedName>
</protein>
<name>A0A9P4SDC4_9PEZI</name>
<feature type="region of interest" description="Disordered" evidence="1">
    <location>
        <begin position="112"/>
        <end position="132"/>
    </location>
</feature>
<organism evidence="2 3">
    <name type="scientific">Patellaria atrata CBS 101060</name>
    <dbReference type="NCBI Taxonomy" id="1346257"/>
    <lineage>
        <taxon>Eukaryota</taxon>
        <taxon>Fungi</taxon>
        <taxon>Dikarya</taxon>
        <taxon>Ascomycota</taxon>
        <taxon>Pezizomycotina</taxon>
        <taxon>Dothideomycetes</taxon>
        <taxon>Dothideomycetes incertae sedis</taxon>
        <taxon>Patellariales</taxon>
        <taxon>Patellariaceae</taxon>
        <taxon>Patellaria</taxon>
    </lineage>
</organism>
<keyword evidence="3" id="KW-1185">Reference proteome</keyword>
<dbReference type="Proteomes" id="UP000799429">
    <property type="component" value="Unassembled WGS sequence"/>
</dbReference>